<keyword evidence="2" id="KW-1185">Reference proteome</keyword>
<evidence type="ECO:0000313" key="2">
    <source>
        <dbReference type="Proteomes" id="UP001320972"/>
    </source>
</evidence>
<protein>
    <submittedName>
        <fullName evidence="1">Uncharacterized protein</fullName>
    </submittedName>
</protein>
<sequence length="127" mass="13844">MAATASRMRGRRTYLEAGFFYVVVGVTGRMVSDPTADGATVANPFAEGSAEARLYGAIACSQASQTVAELTARTDCEPQIVRESLWVIVSLRVALEHRGESFIYERNDAYFEEDTVNYSSRGSSTNS</sequence>
<dbReference type="Proteomes" id="UP001320972">
    <property type="component" value="Unassembled WGS sequence"/>
</dbReference>
<reference evidence="1 2" key="1">
    <citation type="submission" date="2022-09" db="EMBL/GenBank/DDBJ databases">
        <title>Enrichment on poylsaccharides allowed isolation of novel metabolic and taxonomic groups of Haloarchaea.</title>
        <authorList>
            <person name="Sorokin D.Y."/>
            <person name="Elcheninov A.G."/>
            <person name="Khizhniak T.V."/>
            <person name="Kolganova T.V."/>
            <person name="Kublanov I.V."/>
        </authorList>
    </citation>
    <scope>NUCLEOTIDE SEQUENCE [LARGE SCALE GENOMIC DNA]</scope>
    <source>
        <strain evidence="1 2">AArc-m2/3/4</strain>
    </source>
</reference>
<gene>
    <name evidence="1" type="ORF">OB955_22090</name>
</gene>
<proteinExistence type="predicted"/>
<evidence type="ECO:0000313" key="1">
    <source>
        <dbReference type="EMBL" id="MCU4975389.1"/>
    </source>
</evidence>
<dbReference type="EMBL" id="JAOPKB010000018">
    <property type="protein sequence ID" value="MCU4975389.1"/>
    <property type="molecule type" value="Genomic_DNA"/>
</dbReference>
<accession>A0ABT2QKC3</accession>
<comment type="caution">
    <text evidence="1">The sequence shown here is derived from an EMBL/GenBank/DDBJ whole genome shotgun (WGS) entry which is preliminary data.</text>
</comment>
<organism evidence="1 2">
    <name type="scientific">Natronoglomus mannanivorans</name>
    <dbReference type="NCBI Taxonomy" id="2979990"/>
    <lineage>
        <taxon>Archaea</taxon>
        <taxon>Methanobacteriati</taxon>
        <taxon>Methanobacteriota</taxon>
        <taxon>Stenosarchaea group</taxon>
        <taxon>Halobacteria</taxon>
        <taxon>Halobacteriales</taxon>
        <taxon>Natrialbaceae</taxon>
        <taxon>Natronoglomus</taxon>
    </lineage>
</organism>
<name>A0ABT2QKC3_9EURY</name>
<dbReference type="RefSeq" id="WP_338009127.1">
    <property type="nucleotide sequence ID" value="NZ_JAOPKB010000018.1"/>
</dbReference>